<sequence length="71" mass="8232">MGQRIKNNFQKRFGDHIHVIYAEHSTVTEKEILKTRLCEAIAMVLSGILGREPTQRELLGIDDLSRIKKRK</sequence>
<proteinExistence type="predicted"/>
<dbReference type="Proteomes" id="UP000287243">
    <property type="component" value="Chromosome"/>
</dbReference>
<protein>
    <submittedName>
        <fullName evidence="1">Uncharacterized protein</fullName>
    </submittedName>
</protein>
<keyword evidence="2" id="KW-1185">Reference proteome</keyword>
<gene>
    <name evidence="1" type="ORF">BU251_09005</name>
</gene>
<reference evidence="1 2" key="1">
    <citation type="submission" date="2017-01" db="EMBL/GenBank/DDBJ databases">
        <title>First insights into the biology of 'candidatus Vampirococcus archaeovorus'.</title>
        <authorList>
            <person name="Kizina J."/>
            <person name="Jordan S."/>
            <person name="Stueber K."/>
            <person name="Reinhardt R."/>
            <person name="Harder J."/>
        </authorList>
    </citation>
    <scope>NUCLEOTIDE SEQUENCE [LARGE SCALE GENOMIC DNA]</scope>
    <source>
        <strain evidence="1 2">LiM</strain>
    </source>
</reference>
<evidence type="ECO:0000313" key="1">
    <source>
        <dbReference type="EMBL" id="QAT17853.1"/>
    </source>
</evidence>
<evidence type="ECO:0000313" key="2">
    <source>
        <dbReference type="Proteomes" id="UP000287243"/>
    </source>
</evidence>
<dbReference type="EMBL" id="CP019384">
    <property type="protein sequence ID" value="QAT17853.1"/>
    <property type="molecule type" value="Genomic_DNA"/>
</dbReference>
<name>A0A410P6S2_VELA1</name>
<dbReference type="KEGG" id="vai:BU251_09005"/>
<dbReference type="AlphaFoldDB" id="A0A410P6S2"/>
<accession>A0A410P6S2</accession>
<organism evidence="1 2">
    <name type="scientific">Velamenicoccus archaeovorus</name>
    <dbReference type="NCBI Taxonomy" id="1930593"/>
    <lineage>
        <taxon>Bacteria</taxon>
        <taxon>Pseudomonadati</taxon>
        <taxon>Candidatus Omnitrophota</taxon>
        <taxon>Candidatus Velamenicoccus</taxon>
    </lineage>
</organism>